<dbReference type="SUPFAM" id="SSF55073">
    <property type="entry name" value="Nucleotide cyclase"/>
    <property type="match status" value="1"/>
</dbReference>
<evidence type="ECO:0000259" key="1">
    <source>
        <dbReference type="PROSITE" id="PS50887"/>
    </source>
</evidence>
<dbReference type="PROSITE" id="PS50887">
    <property type="entry name" value="GGDEF"/>
    <property type="match status" value="1"/>
</dbReference>
<dbReference type="EMBL" id="AP019514">
    <property type="protein sequence ID" value="BBI59097.1"/>
    <property type="molecule type" value="Genomic_DNA"/>
</dbReference>
<dbReference type="InterPro" id="IPR043128">
    <property type="entry name" value="Rev_trsase/Diguanyl_cyclase"/>
</dbReference>
<dbReference type="InterPro" id="IPR029787">
    <property type="entry name" value="Nucleotide_cyclase"/>
</dbReference>
<dbReference type="InterPro" id="IPR000160">
    <property type="entry name" value="GGDEF_dom"/>
</dbReference>
<organism evidence="2 3">
    <name type="scientific">Vreelandella sulfidaeris</name>
    <dbReference type="NCBI Taxonomy" id="115553"/>
    <lineage>
        <taxon>Bacteria</taxon>
        <taxon>Pseudomonadati</taxon>
        <taxon>Pseudomonadota</taxon>
        <taxon>Gammaproteobacteria</taxon>
        <taxon>Oceanospirillales</taxon>
        <taxon>Halomonadaceae</taxon>
        <taxon>Vreelandella</taxon>
    </lineage>
</organism>
<feature type="domain" description="GGDEF" evidence="1">
    <location>
        <begin position="35"/>
        <end position="103"/>
    </location>
</feature>
<sequence length="103" mass="11736">MAYHASHDDLTRLPNRALFEDKLVEQFTLAQQHGKQIAVLFVDLDDFKPINDNLGHAVGDRVLQEVAKRLSAAVRSDDIVARLGAMSLLFCRRLSMITRVFWK</sequence>
<dbReference type="SMART" id="SM00267">
    <property type="entry name" value="GGDEF"/>
    <property type="match status" value="1"/>
</dbReference>
<dbReference type="Proteomes" id="UP000320231">
    <property type="component" value="Chromosome"/>
</dbReference>
<reference evidence="2 3" key="1">
    <citation type="journal article" date="2019" name="Microbiol. Resour. Announc.">
        <title>Complete Genome Sequence of Halomonas sulfidaeris Strain Esulfide1 Isolated from a Metal Sulfide Rock at a Depth of 2,200 Meters, Obtained Using Nanopore Sequencing.</title>
        <authorList>
            <person name="Saito M."/>
            <person name="Nishigata A."/>
            <person name="Galipon J."/>
            <person name="Arakawa K."/>
        </authorList>
    </citation>
    <scope>NUCLEOTIDE SEQUENCE [LARGE SCALE GENOMIC DNA]</scope>
    <source>
        <strain evidence="2 3">ATCC BAA-803</strain>
    </source>
</reference>
<dbReference type="PANTHER" id="PTHR46663:SF2">
    <property type="entry name" value="GGDEF DOMAIN-CONTAINING PROTEIN"/>
    <property type="match status" value="1"/>
</dbReference>
<dbReference type="KEGG" id="hsr:HSBAA_04030"/>
<dbReference type="Pfam" id="PF00990">
    <property type="entry name" value="GGDEF"/>
    <property type="match status" value="1"/>
</dbReference>
<accession>A0A455U0M8</accession>
<dbReference type="AlphaFoldDB" id="A0A455U0M8"/>
<evidence type="ECO:0000313" key="3">
    <source>
        <dbReference type="Proteomes" id="UP000320231"/>
    </source>
</evidence>
<dbReference type="Gene3D" id="3.30.70.270">
    <property type="match status" value="1"/>
</dbReference>
<protein>
    <recommendedName>
        <fullName evidence="1">GGDEF domain-containing protein</fullName>
    </recommendedName>
</protein>
<evidence type="ECO:0000313" key="2">
    <source>
        <dbReference type="EMBL" id="BBI59097.1"/>
    </source>
</evidence>
<dbReference type="PANTHER" id="PTHR46663">
    <property type="entry name" value="DIGUANYLATE CYCLASE DGCT-RELATED"/>
    <property type="match status" value="1"/>
</dbReference>
<proteinExistence type="predicted"/>
<dbReference type="CDD" id="cd01949">
    <property type="entry name" value="GGDEF"/>
    <property type="match status" value="1"/>
</dbReference>
<dbReference type="NCBIfam" id="TIGR00254">
    <property type="entry name" value="GGDEF"/>
    <property type="match status" value="1"/>
</dbReference>
<name>A0A455U0M8_9GAMM</name>
<dbReference type="InterPro" id="IPR052163">
    <property type="entry name" value="DGC-Regulatory_Protein"/>
</dbReference>
<gene>
    <name evidence="2" type="ORF">HSBAA_04030</name>
</gene>